<dbReference type="Proteomes" id="UP001152759">
    <property type="component" value="Chromosome 2"/>
</dbReference>
<keyword evidence="3" id="KW-1185">Reference proteome</keyword>
<evidence type="ECO:0000256" key="1">
    <source>
        <dbReference type="SAM" id="Phobius"/>
    </source>
</evidence>
<evidence type="ECO:0000313" key="2">
    <source>
        <dbReference type="EMBL" id="CAH0384342.1"/>
    </source>
</evidence>
<sequence length="672" mass="77952">MTIRWKFCPIPSPRIKLKAMTSVVWVNSYHARKLALLVLSLFMCYEVFYFFHRGNGILEDRNKQLQEIEKQIAESYSPNRYDGQALKCQHPILDVDNPEMMKYMKYQPPIDCGPEKDWVEVNGSIARITDEAKEKHGDILCLFTDILRKSDDSVFAGWSTKTRTEHNFAGSDFVRADCEAQDAASWSSFLMGVRHDQDILDRIGWEHVPLDGLKLNVMIMGADSMSRLKMIRKLPKTYDKLKKMGAIILEGYNIIGDGTPQALIPILTGKTELQLPDTRKRMGSKASHVDVYPFIWKDFQKNGYVTTYFEDSSNVGTFTYRLKGFKEQPTDHYSRPYFIDATPFFNKYRKLCMAGKPRHLLLMDFPRNVFQVYRDKPKFVFSFLGEISHDSYNLVQAIDDDFVDWLRWFEDGNYLNNTLLIVMSDHGPRFAETRNTQQGKLEERLPFFSFIFPPWFEKMYPEAIKNFRYNVHSLTSPFDIHATLRDVLHFSGDGPGNISNRGISLFKKIPPERTCRDAFIEPHWCACLDWERLSVSSYVVKNIGELFVKHVNSYNAEFTDLCAKLTIKQIHWATKMVPNRSVMKFKGARDNDGFVPDLSDSVHVTMETYQLKVTTSPGDGIFEFSVNYDVNGNSYKLKMEDISRINEYGEQDGCIENTLHNLRKFCYCKDLL</sequence>
<evidence type="ECO:0008006" key="4">
    <source>
        <dbReference type="Google" id="ProtNLM"/>
    </source>
</evidence>
<dbReference type="FunFam" id="3.40.720.10:FF:000017">
    <property type="entry name" value="Predicted protein"/>
    <property type="match status" value="1"/>
</dbReference>
<feature type="transmembrane region" description="Helical" evidence="1">
    <location>
        <begin position="34"/>
        <end position="52"/>
    </location>
</feature>
<dbReference type="GO" id="GO:0005615">
    <property type="term" value="C:extracellular space"/>
    <property type="evidence" value="ECO:0007669"/>
    <property type="project" value="TreeGrafter"/>
</dbReference>
<dbReference type="PANTHER" id="PTHR10974:SF73">
    <property type="entry name" value="FI21235P1"/>
    <property type="match status" value="1"/>
</dbReference>
<dbReference type="AlphaFoldDB" id="A0A9P0A4Z6"/>
<dbReference type="InterPro" id="IPR004245">
    <property type="entry name" value="DUF229"/>
</dbReference>
<reference evidence="2" key="1">
    <citation type="submission" date="2021-12" db="EMBL/GenBank/DDBJ databases">
        <authorList>
            <person name="King R."/>
        </authorList>
    </citation>
    <scope>NUCLEOTIDE SEQUENCE</scope>
</reference>
<gene>
    <name evidence="2" type="ORF">BEMITA_LOCUS3674</name>
</gene>
<organism evidence="2 3">
    <name type="scientific">Bemisia tabaci</name>
    <name type="common">Sweetpotato whitefly</name>
    <name type="synonym">Aleurodes tabaci</name>
    <dbReference type="NCBI Taxonomy" id="7038"/>
    <lineage>
        <taxon>Eukaryota</taxon>
        <taxon>Metazoa</taxon>
        <taxon>Ecdysozoa</taxon>
        <taxon>Arthropoda</taxon>
        <taxon>Hexapoda</taxon>
        <taxon>Insecta</taxon>
        <taxon>Pterygota</taxon>
        <taxon>Neoptera</taxon>
        <taxon>Paraneoptera</taxon>
        <taxon>Hemiptera</taxon>
        <taxon>Sternorrhyncha</taxon>
        <taxon>Aleyrodoidea</taxon>
        <taxon>Aleyrodidae</taxon>
        <taxon>Aleyrodinae</taxon>
        <taxon>Bemisia</taxon>
    </lineage>
</organism>
<keyword evidence="1" id="KW-0812">Transmembrane</keyword>
<dbReference type="Gene3D" id="3.40.720.10">
    <property type="entry name" value="Alkaline Phosphatase, subunit A"/>
    <property type="match status" value="1"/>
</dbReference>
<name>A0A9P0A4Z6_BEMTA</name>
<dbReference type="EMBL" id="OU963863">
    <property type="protein sequence ID" value="CAH0384342.1"/>
    <property type="molecule type" value="Genomic_DNA"/>
</dbReference>
<evidence type="ECO:0000313" key="3">
    <source>
        <dbReference type="Proteomes" id="UP001152759"/>
    </source>
</evidence>
<protein>
    <recommendedName>
        <fullName evidence="4">DUF229 domain containing protein</fullName>
    </recommendedName>
</protein>
<dbReference type="PANTHER" id="PTHR10974">
    <property type="entry name" value="FI08016P-RELATED"/>
    <property type="match status" value="1"/>
</dbReference>
<keyword evidence="1" id="KW-1133">Transmembrane helix</keyword>
<dbReference type="SUPFAM" id="SSF53649">
    <property type="entry name" value="Alkaline phosphatase-like"/>
    <property type="match status" value="1"/>
</dbReference>
<dbReference type="Pfam" id="PF02995">
    <property type="entry name" value="DUF229"/>
    <property type="match status" value="1"/>
</dbReference>
<dbReference type="InterPro" id="IPR017850">
    <property type="entry name" value="Alkaline_phosphatase_core_sf"/>
</dbReference>
<accession>A0A9P0A4Z6</accession>
<dbReference type="CDD" id="cd16021">
    <property type="entry name" value="ALP_like"/>
    <property type="match status" value="1"/>
</dbReference>
<proteinExistence type="predicted"/>
<keyword evidence="1" id="KW-0472">Membrane</keyword>